<keyword evidence="5 8" id="KW-1133">Transmembrane helix</keyword>
<evidence type="ECO:0000313" key="11">
    <source>
        <dbReference type="Proteomes" id="UP000095256"/>
    </source>
</evidence>
<protein>
    <recommendedName>
        <fullName evidence="9">Sulfatase N-terminal domain-containing protein</fullName>
    </recommendedName>
</protein>
<dbReference type="SUPFAM" id="SSF53649">
    <property type="entry name" value="Alkaline phosphatase-like"/>
    <property type="match status" value="1"/>
</dbReference>
<feature type="transmembrane region" description="Helical" evidence="8">
    <location>
        <begin position="97"/>
        <end position="115"/>
    </location>
</feature>
<feature type="domain" description="Sulfatase N-terminal" evidence="9">
    <location>
        <begin position="152"/>
        <end position="458"/>
    </location>
</feature>
<keyword evidence="3" id="KW-1003">Cell membrane</keyword>
<feature type="region of interest" description="Disordered" evidence="7">
    <location>
        <begin position="514"/>
        <end position="567"/>
    </location>
</feature>
<evidence type="ECO:0000256" key="3">
    <source>
        <dbReference type="ARBA" id="ARBA00022475"/>
    </source>
</evidence>
<accession>A0A1E5KVC2</accession>
<dbReference type="PANTHER" id="PTHR47371">
    <property type="entry name" value="LIPOTEICHOIC ACID SYNTHASE"/>
    <property type="match status" value="1"/>
</dbReference>
<dbReference type="STRING" id="762845.BCR26_03440"/>
<dbReference type="AlphaFoldDB" id="A0A1E5KVC2"/>
<dbReference type="RefSeq" id="WP_069699144.1">
    <property type="nucleotide sequence ID" value="NZ_JAGGMA010000007.1"/>
</dbReference>
<organism evidence="10 11">
    <name type="scientific">Enterococcus rivorum</name>
    <dbReference type="NCBI Taxonomy" id="762845"/>
    <lineage>
        <taxon>Bacteria</taxon>
        <taxon>Bacillati</taxon>
        <taxon>Bacillota</taxon>
        <taxon>Bacilli</taxon>
        <taxon>Lactobacillales</taxon>
        <taxon>Enterococcaceae</taxon>
        <taxon>Enterococcus</taxon>
    </lineage>
</organism>
<proteinExistence type="predicted"/>
<evidence type="ECO:0000259" key="9">
    <source>
        <dbReference type="Pfam" id="PF00884"/>
    </source>
</evidence>
<dbReference type="Pfam" id="PF00884">
    <property type="entry name" value="Sulfatase"/>
    <property type="match status" value="1"/>
</dbReference>
<evidence type="ECO:0000256" key="6">
    <source>
        <dbReference type="ARBA" id="ARBA00023136"/>
    </source>
</evidence>
<gene>
    <name evidence="10" type="ORF">BCR26_03440</name>
</gene>
<evidence type="ECO:0000256" key="2">
    <source>
        <dbReference type="ARBA" id="ARBA00004936"/>
    </source>
</evidence>
<reference evidence="10 11" key="1">
    <citation type="submission" date="2016-09" db="EMBL/GenBank/DDBJ databases">
        <authorList>
            <person name="Capua I."/>
            <person name="De Benedictis P."/>
            <person name="Joannis T."/>
            <person name="Lombin L.H."/>
            <person name="Cattoli G."/>
        </authorList>
    </citation>
    <scope>NUCLEOTIDE SEQUENCE [LARGE SCALE GENOMIC DNA]</scope>
    <source>
        <strain evidence="10 11">LMG 25899</strain>
    </source>
</reference>
<feature type="compositionally biased region" description="Acidic residues" evidence="7">
    <location>
        <begin position="558"/>
        <end position="567"/>
    </location>
</feature>
<evidence type="ECO:0000313" key="10">
    <source>
        <dbReference type="EMBL" id="OEH81822.1"/>
    </source>
</evidence>
<dbReference type="InterPro" id="IPR050448">
    <property type="entry name" value="OpgB/LTA_synthase_biosynth"/>
</dbReference>
<comment type="pathway">
    <text evidence="2">Cell wall biogenesis; lipoteichoic acid biosynthesis.</text>
</comment>
<dbReference type="EMBL" id="MIEK01000034">
    <property type="protein sequence ID" value="OEH81822.1"/>
    <property type="molecule type" value="Genomic_DNA"/>
</dbReference>
<dbReference type="PANTHER" id="PTHR47371:SF3">
    <property type="entry name" value="PHOSPHOGLYCEROL TRANSFERASE I"/>
    <property type="match status" value="1"/>
</dbReference>
<evidence type="ECO:0000256" key="7">
    <source>
        <dbReference type="SAM" id="MobiDB-lite"/>
    </source>
</evidence>
<dbReference type="Proteomes" id="UP000095256">
    <property type="component" value="Unassembled WGS sequence"/>
</dbReference>
<dbReference type="InterPro" id="IPR017850">
    <property type="entry name" value="Alkaline_phosphatase_core_sf"/>
</dbReference>
<sequence>MSFIIFSSILFISLLTYTSSVWLVNTFGKVTIDQLLFSIQTLNGSSSQQVFDYINGPLITSAFITYLSIKIFFFLNYNNVKFTFLKNKSKANQINKFLLPIFSIVIFFCSLFLSINQVGFAQIKLYFTSSELIKNEYVSSDSSNLTFKDTKRNLIYIFVESLETSYVDKNSGGAQKNNLLKELTSLIGDDAINFSNNDKIGGALQIPGTEYTAAGIVAQTSGMPLKAPQQLADQTDLGANSFGMDESFNTGKSAFLPGLTTLGDILQKNDYKQTFIMGSDATFGGRRAYLSQHGNYEIIDYYEARDRNYFPKDYITWWGFEDKKLFSIAKEQASLLSSENKPFNLSLLTADTHFPDGYLDSETPNIYDDQYSNVIAHSSKQIADFVNWCKKQPFYENTTIVISGDHLTMDQKFVSSLPEDYERTVFNLFINAPIKPVNSKNRQFATIDLFPTTLASLGVEIKDNRLGIGTNLFSSKKTVIEKYSVEAVREELAKQSKFYTDTILKPKEKGVTYTNKKNTSESTAPATTESQNSSSSFSESHSVELPQSSSIGGVSIGNEEEIPEFEQ</sequence>
<dbReference type="Gene3D" id="3.40.720.10">
    <property type="entry name" value="Alkaline Phosphatase, subunit A"/>
    <property type="match status" value="1"/>
</dbReference>
<evidence type="ECO:0000256" key="8">
    <source>
        <dbReference type="SAM" id="Phobius"/>
    </source>
</evidence>
<keyword evidence="4 8" id="KW-0812">Transmembrane</keyword>
<dbReference type="InterPro" id="IPR000917">
    <property type="entry name" value="Sulfatase_N"/>
</dbReference>
<name>A0A1E5KVC2_9ENTE</name>
<keyword evidence="11" id="KW-1185">Reference proteome</keyword>
<keyword evidence="6 8" id="KW-0472">Membrane</keyword>
<dbReference type="CDD" id="cd16015">
    <property type="entry name" value="LTA_synthase"/>
    <property type="match status" value="1"/>
</dbReference>
<evidence type="ECO:0000256" key="5">
    <source>
        <dbReference type="ARBA" id="ARBA00022989"/>
    </source>
</evidence>
<feature type="transmembrane region" description="Helical" evidence="8">
    <location>
        <begin position="58"/>
        <end position="77"/>
    </location>
</feature>
<comment type="caution">
    <text evidence="10">The sequence shown here is derived from an EMBL/GenBank/DDBJ whole genome shotgun (WGS) entry which is preliminary data.</text>
</comment>
<dbReference type="GO" id="GO:0005886">
    <property type="term" value="C:plasma membrane"/>
    <property type="evidence" value="ECO:0007669"/>
    <property type="project" value="UniProtKB-SubCell"/>
</dbReference>
<feature type="compositionally biased region" description="Low complexity" evidence="7">
    <location>
        <begin position="520"/>
        <end position="544"/>
    </location>
</feature>
<evidence type="ECO:0000256" key="4">
    <source>
        <dbReference type="ARBA" id="ARBA00022692"/>
    </source>
</evidence>
<comment type="subcellular location">
    <subcellularLocation>
        <location evidence="1">Cell membrane</location>
        <topology evidence="1">Multi-pass membrane protein</topology>
    </subcellularLocation>
</comment>
<evidence type="ECO:0000256" key="1">
    <source>
        <dbReference type="ARBA" id="ARBA00004651"/>
    </source>
</evidence>